<accession>A0A6I9TYX5</accession>
<sequence>MDFSVIRPKPPAKKPIDGPPPKPPSAAPPPGGVQTPQPPPGKAPPQNLGPYMEDLDHISGIQRMRSIEYTNARTWRMHLGDYPKDYYDHYGNYEHGHHPVGFHYYDHHHMPLPPRRQRALLPPDHRHSTLPGPPLRLGLPPPEYHCGPPPATYYYPPPQHGGLFSDENPNGCMIM</sequence>
<dbReference type="AlphaFoldDB" id="A0A6I9TYX5"/>
<proteinExistence type="predicted"/>
<dbReference type="OrthoDB" id="914175at2759"/>
<reference evidence="3" key="1">
    <citation type="submission" date="2025-08" db="UniProtKB">
        <authorList>
            <consortium name="RefSeq"/>
        </authorList>
    </citation>
    <scope>IDENTIFICATION</scope>
</reference>
<dbReference type="RefSeq" id="XP_011089222.1">
    <property type="nucleotide sequence ID" value="XM_011090920.1"/>
</dbReference>
<evidence type="ECO:0000313" key="2">
    <source>
        <dbReference type="Proteomes" id="UP000504604"/>
    </source>
</evidence>
<feature type="compositionally biased region" description="Pro residues" evidence="1">
    <location>
        <begin position="17"/>
        <end position="43"/>
    </location>
</feature>
<dbReference type="InParanoid" id="A0A6I9TYX5"/>
<protein>
    <submittedName>
        <fullName evidence="3">Extensin-like</fullName>
    </submittedName>
</protein>
<dbReference type="Proteomes" id="UP000504604">
    <property type="component" value="Linkage group LG9"/>
</dbReference>
<dbReference type="KEGG" id="sind:105170249"/>
<name>A0A6I9TYX5_SESIN</name>
<keyword evidence="2" id="KW-1185">Reference proteome</keyword>
<feature type="region of interest" description="Disordered" evidence="1">
    <location>
        <begin position="1"/>
        <end position="53"/>
    </location>
</feature>
<organism evidence="2 3">
    <name type="scientific">Sesamum indicum</name>
    <name type="common">Oriental sesame</name>
    <name type="synonym">Sesamum orientale</name>
    <dbReference type="NCBI Taxonomy" id="4182"/>
    <lineage>
        <taxon>Eukaryota</taxon>
        <taxon>Viridiplantae</taxon>
        <taxon>Streptophyta</taxon>
        <taxon>Embryophyta</taxon>
        <taxon>Tracheophyta</taxon>
        <taxon>Spermatophyta</taxon>
        <taxon>Magnoliopsida</taxon>
        <taxon>eudicotyledons</taxon>
        <taxon>Gunneridae</taxon>
        <taxon>Pentapetalae</taxon>
        <taxon>asterids</taxon>
        <taxon>lamiids</taxon>
        <taxon>Lamiales</taxon>
        <taxon>Pedaliaceae</taxon>
        <taxon>Sesamum</taxon>
    </lineage>
</organism>
<dbReference type="GeneID" id="105170249"/>
<evidence type="ECO:0000313" key="3">
    <source>
        <dbReference type="RefSeq" id="XP_011089222.1"/>
    </source>
</evidence>
<gene>
    <name evidence="3" type="primary">LOC105170249</name>
</gene>
<evidence type="ECO:0000256" key="1">
    <source>
        <dbReference type="SAM" id="MobiDB-lite"/>
    </source>
</evidence>